<proteinExistence type="predicted"/>
<comment type="caution">
    <text evidence="1">The sequence shown here is derived from an EMBL/GenBank/DDBJ whole genome shotgun (WGS) entry which is preliminary data.</text>
</comment>
<evidence type="ECO:0000313" key="2">
    <source>
        <dbReference type="Proteomes" id="UP000823775"/>
    </source>
</evidence>
<organism evidence="1 2">
    <name type="scientific">Datura stramonium</name>
    <name type="common">Jimsonweed</name>
    <name type="synonym">Common thornapple</name>
    <dbReference type="NCBI Taxonomy" id="4076"/>
    <lineage>
        <taxon>Eukaryota</taxon>
        <taxon>Viridiplantae</taxon>
        <taxon>Streptophyta</taxon>
        <taxon>Embryophyta</taxon>
        <taxon>Tracheophyta</taxon>
        <taxon>Spermatophyta</taxon>
        <taxon>Magnoliopsida</taxon>
        <taxon>eudicotyledons</taxon>
        <taxon>Gunneridae</taxon>
        <taxon>Pentapetalae</taxon>
        <taxon>asterids</taxon>
        <taxon>lamiids</taxon>
        <taxon>Solanales</taxon>
        <taxon>Solanaceae</taxon>
        <taxon>Solanoideae</taxon>
        <taxon>Datureae</taxon>
        <taxon>Datura</taxon>
    </lineage>
</organism>
<protein>
    <submittedName>
        <fullName evidence="1">Uncharacterized protein</fullName>
    </submittedName>
</protein>
<sequence>MRFTLQAQKSTRTDSCGPKIFTHFWDRSSNYTLSGKLLRRSPSPTSSSDQILSGYFKGVCTLIVTLVQHKVGALFLLYCHVNG</sequence>
<dbReference type="Proteomes" id="UP000823775">
    <property type="component" value="Unassembled WGS sequence"/>
</dbReference>
<accession>A0ABS8SWN6</accession>
<reference evidence="1 2" key="1">
    <citation type="journal article" date="2021" name="BMC Genomics">
        <title>Datura genome reveals duplications of psychoactive alkaloid biosynthetic genes and high mutation rate following tissue culture.</title>
        <authorList>
            <person name="Rajewski A."/>
            <person name="Carter-House D."/>
            <person name="Stajich J."/>
            <person name="Litt A."/>
        </authorList>
    </citation>
    <scope>NUCLEOTIDE SEQUENCE [LARGE SCALE GENOMIC DNA]</scope>
    <source>
        <strain evidence="1">AR-01</strain>
    </source>
</reference>
<gene>
    <name evidence="1" type="ORF">HAX54_050201</name>
</gene>
<name>A0ABS8SWN6_DATST</name>
<dbReference type="EMBL" id="JACEIK010000873">
    <property type="protein sequence ID" value="MCD7463243.1"/>
    <property type="molecule type" value="Genomic_DNA"/>
</dbReference>
<evidence type="ECO:0000313" key="1">
    <source>
        <dbReference type="EMBL" id="MCD7463243.1"/>
    </source>
</evidence>
<keyword evidence="2" id="KW-1185">Reference proteome</keyword>